<comment type="caution">
    <text evidence="7">The sequence shown here is derived from an EMBL/GenBank/DDBJ whole genome shotgun (WGS) entry which is preliminary data.</text>
</comment>
<dbReference type="InterPro" id="IPR058922">
    <property type="entry name" value="WHD_DRP"/>
</dbReference>
<keyword evidence="4" id="KW-0067">ATP-binding</keyword>
<keyword evidence="5" id="KW-1133">Transmembrane helix</keyword>
<dbReference type="InterPro" id="IPR044974">
    <property type="entry name" value="Disease_R_plants"/>
</dbReference>
<dbReference type="InterPro" id="IPR036388">
    <property type="entry name" value="WH-like_DNA-bd_sf"/>
</dbReference>
<dbReference type="Gene3D" id="1.10.10.10">
    <property type="entry name" value="Winged helix-like DNA-binding domain superfamily/Winged helix DNA-binding domain"/>
    <property type="match status" value="1"/>
</dbReference>
<evidence type="ECO:0000256" key="2">
    <source>
        <dbReference type="ARBA" id="ARBA00022490"/>
    </source>
</evidence>
<organism evidence="7">
    <name type="scientific">Salvia splendens</name>
    <name type="common">Scarlet sage</name>
    <dbReference type="NCBI Taxonomy" id="180675"/>
    <lineage>
        <taxon>Eukaryota</taxon>
        <taxon>Viridiplantae</taxon>
        <taxon>Streptophyta</taxon>
        <taxon>Embryophyta</taxon>
        <taxon>Tracheophyta</taxon>
        <taxon>Spermatophyta</taxon>
        <taxon>Magnoliopsida</taxon>
        <taxon>eudicotyledons</taxon>
        <taxon>Gunneridae</taxon>
        <taxon>Pentapetalae</taxon>
        <taxon>asterids</taxon>
        <taxon>lamiids</taxon>
        <taxon>Lamiales</taxon>
        <taxon>Lamiaceae</taxon>
        <taxon>Nepetoideae</taxon>
        <taxon>Mentheae</taxon>
        <taxon>Salviinae</taxon>
        <taxon>Salvia</taxon>
        <taxon>Salvia subgen. Calosphace</taxon>
        <taxon>core Calosphace</taxon>
    </lineage>
</organism>
<dbReference type="Pfam" id="PF23559">
    <property type="entry name" value="WHD_DRP"/>
    <property type="match status" value="1"/>
</dbReference>
<dbReference type="PANTHER" id="PTHR23155">
    <property type="entry name" value="DISEASE RESISTANCE PROTEIN RP"/>
    <property type="match status" value="1"/>
</dbReference>
<feature type="transmembrane region" description="Helical" evidence="5">
    <location>
        <begin position="93"/>
        <end position="117"/>
    </location>
</feature>
<dbReference type="PANTHER" id="PTHR23155:SF1152">
    <property type="entry name" value="AAA+ ATPASE DOMAIN-CONTAINING PROTEIN"/>
    <property type="match status" value="1"/>
</dbReference>
<accession>A0A8X8YWK5</accession>
<keyword evidence="2" id="KW-0963">Cytoplasm</keyword>
<evidence type="ECO:0000259" key="6">
    <source>
        <dbReference type="Pfam" id="PF23559"/>
    </source>
</evidence>
<evidence type="ECO:0000313" key="7">
    <source>
        <dbReference type="EMBL" id="KAG6383473.1"/>
    </source>
</evidence>
<dbReference type="GO" id="GO:0005737">
    <property type="term" value="C:cytoplasm"/>
    <property type="evidence" value="ECO:0007669"/>
    <property type="project" value="UniProtKB-SubCell"/>
</dbReference>
<feature type="domain" description="Disease resistance protein winged helix" evidence="6">
    <location>
        <begin position="169"/>
        <end position="226"/>
    </location>
</feature>
<keyword evidence="8" id="KW-1185">Reference proteome</keyword>
<name>A0A8X8YWK5_SALSN</name>
<dbReference type="Proteomes" id="UP000298416">
    <property type="component" value="Unassembled WGS sequence"/>
</dbReference>
<sequence length="339" mass="39498">MWRSIDMRNTGDLWEMPYHLDKMCCHAVDRSHGQLIVINTEYFGTDELLHYISQSFDLAKINAKFDRFSLLRNLPSAVKTGEYTPHLLLQRSFFLFIFLNDIVFEKILVYAFVWLFLHHFLMKQFRVNPHGRNLHQLIVEDEQFQEIMLLSYTNLTHSTGSCFLYMCSFPDDYEIRVSVLVKLWMAEGFVKYQWGAEDIVTEIMRTNLASITAIKCNGSVHDLVRDVYKIKAIDENFERRISNSHLDLREVARAYASTMRSVISFQPNGLRKFKLLRVLDVVNTDAYSLPASVFDLFHLRYLASGYPEGAASSDMKKLLTLSVCGEEADMHRRDDETDL</sequence>
<dbReference type="EMBL" id="PNBA02000546">
    <property type="protein sequence ID" value="KAG6383473.1"/>
    <property type="molecule type" value="Genomic_DNA"/>
</dbReference>
<comment type="subcellular location">
    <subcellularLocation>
        <location evidence="1">Cytoplasm</location>
    </subcellularLocation>
</comment>
<dbReference type="GO" id="GO:0098542">
    <property type="term" value="P:defense response to other organism"/>
    <property type="evidence" value="ECO:0007669"/>
    <property type="project" value="TreeGrafter"/>
</dbReference>
<keyword evidence="5" id="KW-0472">Membrane</keyword>
<evidence type="ECO:0000313" key="8">
    <source>
        <dbReference type="Proteomes" id="UP000298416"/>
    </source>
</evidence>
<reference evidence="7" key="1">
    <citation type="submission" date="2018-01" db="EMBL/GenBank/DDBJ databases">
        <authorList>
            <person name="Mao J.F."/>
        </authorList>
    </citation>
    <scope>NUCLEOTIDE SEQUENCE</scope>
    <source>
        <strain evidence="7">Huo1</strain>
        <tissue evidence="7">Leaf</tissue>
    </source>
</reference>
<protein>
    <recommendedName>
        <fullName evidence="6">Disease resistance protein winged helix domain-containing protein</fullName>
    </recommendedName>
</protein>
<keyword evidence="5" id="KW-0812">Transmembrane</keyword>
<reference evidence="7" key="2">
    <citation type="submission" date="2020-08" db="EMBL/GenBank/DDBJ databases">
        <title>Plant Genome Project.</title>
        <authorList>
            <person name="Zhang R.-G."/>
        </authorList>
    </citation>
    <scope>NUCLEOTIDE SEQUENCE</scope>
    <source>
        <strain evidence="7">Huo1</strain>
        <tissue evidence="7">Leaf</tissue>
    </source>
</reference>
<gene>
    <name evidence="7" type="ORF">SASPL_156773</name>
</gene>
<proteinExistence type="predicted"/>
<keyword evidence="3" id="KW-0547">Nucleotide-binding</keyword>
<evidence type="ECO:0000256" key="1">
    <source>
        <dbReference type="ARBA" id="ARBA00004496"/>
    </source>
</evidence>
<dbReference type="AlphaFoldDB" id="A0A8X8YWK5"/>
<evidence type="ECO:0000256" key="4">
    <source>
        <dbReference type="ARBA" id="ARBA00022840"/>
    </source>
</evidence>
<evidence type="ECO:0000256" key="3">
    <source>
        <dbReference type="ARBA" id="ARBA00022741"/>
    </source>
</evidence>
<evidence type="ECO:0000256" key="5">
    <source>
        <dbReference type="SAM" id="Phobius"/>
    </source>
</evidence>